<reference evidence="5" key="1">
    <citation type="journal article" date="2017" name="Plant J.">
        <title>The pomegranate (Punica granatum L.) genome and the genomics of punicalagin biosynthesis.</title>
        <authorList>
            <person name="Qin G."/>
            <person name="Xu C."/>
            <person name="Ming R."/>
            <person name="Tang H."/>
            <person name="Guyot R."/>
            <person name="Kramer E.M."/>
            <person name="Hu Y."/>
            <person name="Yi X."/>
            <person name="Qi Y."/>
            <person name="Xu X."/>
            <person name="Gao Z."/>
            <person name="Pan H."/>
            <person name="Jian J."/>
            <person name="Tian Y."/>
            <person name="Yue Z."/>
            <person name="Xu Y."/>
        </authorList>
    </citation>
    <scope>NUCLEOTIDE SEQUENCE [LARGE SCALE GENOMIC DNA]</scope>
    <source>
        <strain evidence="5">cv. Dabenzi</strain>
    </source>
</reference>
<dbReference type="Proteomes" id="UP000233551">
    <property type="component" value="Unassembled WGS sequence"/>
</dbReference>
<keyword evidence="6" id="KW-1185">Reference proteome</keyword>
<sequence>MKMVIIHRPFVTVLSVILLHFLVVLSLLRVHQHMQHRVRSPDVWSRPRRLLTFSKTSSSPATLELMIDESERSQPGKKTLEASLQKKPPSKSNPTHNR</sequence>
<name>A0A218WLU6_PUNGR</name>
<reference evidence="4 6" key="3">
    <citation type="submission" date="2017-11" db="EMBL/GenBank/DDBJ databases">
        <title>De-novo sequencing of pomegranate (Punica granatum L.) genome.</title>
        <authorList>
            <person name="Akparov Z."/>
            <person name="Amiraslanov A."/>
            <person name="Hajiyeva S."/>
            <person name="Abbasov M."/>
            <person name="Kaur K."/>
            <person name="Hamwieh A."/>
            <person name="Solovyev V."/>
            <person name="Salamov A."/>
            <person name="Braich B."/>
            <person name="Kosarev P."/>
            <person name="Mahmoud A."/>
            <person name="Hajiyev E."/>
            <person name="Babayeva S."/>
            <person name="Izzatullayeva V."/>
            <person name="Mammadov A."/>
            <person name="Mammadov A."/>
            <person name="Sharifova S."/>
            <person name="Ojaghi J."/>
            <person name="Eynullazada K."/>
            <person name="Bayramov B."/>
            <person name="Abdulazimova A."/>
            <person name="Shahmuradov I."/>
        </authorList>
    </citation>
    <scope>NUCLEOTIDE SEQUENCE [LARGE SCALE GENOMIC DNA]</scope>
    <source>
        <strain evidence="4">AG2017</strain>
        <strain evidence="6">cv. AG2017</strain>
        <tissue evidence="4">Leaf</tissue>
    </source>
</reference>
<feature type="transmembrane region" description="Helical" evidence="2">
    <location>
        <begin position="6"/>
        <end position="28"/>
    </location>
</feature>
<evidence type="ECO:0000313" key="3">
    <source>
        <dbReference type="EMBL" id="OWM73439.1"/>
    </source>
</evidence>
<comment type="caution">
    <text evidence="3">The sequence shown here is derived from an EMBL/GenBank/DDBJ whole genome shotgun (WGS) entry which is preliminary data.</text>
</comment>
<gene>
    <name evidence="3" type="ORF">CDL15_Pgr026538</name>
    <name evidence="4" type="ORF">CRG98_023487</name>
</gene>
<protein>
    <submittedName>
        <fullName evidence="3">Uncharacterized protein</fullName>
    </submittedName>
</protein>
<evidence type="ECO:0000313" key="5">
    <source>
        <dbReference type="Proteomes" id="UP000197138"/>
    </source>
</evidence>
<organism evidence="3 5">
    <name type="scientific">Punica granatum</name>
    <name type="common">Pomegranate</name>
    <dbReference type="NCBI Taxonomy" id="22663"/>
    <lineage>
        <taxon>Eukaryota</taxon>
        <taxon>Viridiplantae</taxon>
        <taxon>Streptophyta</taxon>
        <taxon>Embryophyta</taxon>
        <taxon>Tracheophyta</taxon>
        <taxon>Spermatophyta</taxon>
        <taxon>Magnoliopsida</taxon>
        <taxon>eudicotyledons</taxon>
        <taxon>Gunneridae</taxon>
        <taxon>Pentapetalae</taxon>
        <taxon>rosids</taxon>
        <taxon>malvids</taxon>
        <taxon>Myrtales</taxon>
        <taxon>Lythraceae</taxon>
        <taxon>Punica</taxon>
    </lineage>
</organism>
<keyword evidence="2" id="KW-0812">Transmembrane</keyword>
<feature type="region of interest" description="Disordered" evidence="1">
    <location>
        <begin position="64"/>
        <end position="98"/>
    </location>
</feature>
<dbReference type="Proteomes" id="UP000197138">
    <property type="component" value="Unassembled WGS sequence"/>
</dbReference>
<keyword evidence="2" id="KW-0472">Membrane</keyword>
<evidence type="ECO:0000256" key="1">
    <source>
        <dbReference type="SAM" id="MobiDB-lite"/>
    </source>
</evidence>
<proteinExistence type="predicted"/>
<accession>A0A218WLU6</accession>
<feature type="compositionally biased region" description="Basic and acidic residues" evidence="1">
    <location>
        <begin position="69"/>
        <end position="80"/>
    </location>
</feature>
<dbReference type="EMBL" id="PGOL01001624">
    <property type="protein sequence ID" value="PKI56133.1"/>
    <property type="molecule type" value="Genomic_DNA"/>
</dbReference>
<reference evidence="3" key="2">
    <citation type="submission" date="2017-06" db="EMBL/GenBank/DDBJ databases">
        <title>The pomegranate genome and the genomics of punicalagin biosynthesis.</title>
        <authorList>
            <person name="Xu C."/>
        </authorList>
    </citation>
    <scope>NUCLEOTIDE SEQUENCE [LARGE SCALE GENOMIC DNA]</scope>
    <source>
        <tissue evidence="3">Fresh leaf</tissue>
    </source>
</reference>
<keyword evidence="2" id="KW-1133">Transmembrane helix</keyword>
<dbReference type="EMBL" id="MTKT01003950">
    <property type="protein sequence ID" value="OWM73439.1"/>
    <property type="molecule type" value="Genomic_DNA"/>
</dbReference>
<evidence type="ECO:0000313" key="6">
    <source>
        <dbReference type="Proteomes" id="UP000233551"/>
    </source>
</evidence>
<evidence type="ECO:0000256" key="2">
    <source>
        <dbReference type="SAM" id="Phobius"/>
    </source>
</evidence>
<evidence type="ECO:0000313" key="4">
    <source>
        <dbReference type="EMBL" id="PKI56133.1"/>
    </source>
</evidence>
<dbReference type="AlphaFoldDB" id="A0A218WLU6"/>